<dbReference type="AlphaFoldDB" id="A0A917ZW68"/>
<dbReference type="InterPro" id="IPR002933">
    <property type="entry name" value="Peptidase_M20"/>
</dbReference>
<sequence>MHTTPLAQAVRAEMPRARAELAELVSYPSVADPRQFPPEECEKAAQWVADALTAEGMEDVALLHTPDGTASVYGRLPAPEGAPTVLLYAHYDVQPPLDESGWVTPPFELTEREDGRWYGRGAADCKGGLIMHLAALRALRADGGVPVGIKVVVEGSEEQGTGGLERYVEAHPQLLAADAIVIGDCGNFRMGLPTVTATLRGMTLVEVAVRTLEGNLHSGQFGGAAPDALAAVIRVLDSLMDKDGNTVIEGLPVDGTWDGLEYSEEDFREDAKVLEGVGLRGSGSVADRVWARPAVTVLGIECPGVVGFTPSVQASAKAVVSLRVPPGMDAAVAQEALIAHLEAAAPWDARVSVTALGQGQPFRADTSSPAYTAMAEAMRAAYGREMAIAGQGGSIPLCNTLRATYPDAEILLIGLSEPQARIHAVNESVDPGELESMTLTEALFLRGYAETWDGPAEG</sequence>
<dbReference type="Proteomes" id="UP000641932">
    <property type="component" value="Unassembled WGS sequence"/>
</dbReference>
<keyword evidence="6" id="KW-1185">Reference proteome</keyword>
<dbReference type="Pfam" id="PF07687">
    <property type="entry name" value="M20_dimer"/>
    <property type="match status" value="1"/>
</dbReference>
<keyword evidence="3" id="KW-0378">Hydrolase</keyword>
<dbReference type="PANTHER" id="PTHR43270:SF12">
    <property type="entry name" value="SUCCINYL-DIAMINOPIMELATE DESUCCINYLASE"/>
    <property type="match status" value="1"/>
</dbReference>
<reference evidence="5" key="1">
    <citation type="journal article" date="2014" name="Int. J. Syst. Evol. Microbiol.">
        <title>Complete genome sequence of Corynebacterium casei LMG S-19264T (=DSM 44701T), isolated from a smear-ripened cheese.</title>
        <authorList>
            <consortium name="US DOE Joint Genome Institute (JGI-PGF)"/>
            <person name="Walter F."/>
            <person name="Albersmeier A."/>
            <person name="Kalinowski J."/>
            <person name="Ruckert C."/>
        </authorList>
    </citation>
    <scope>NUCLEOTIDE SEQUENCE</scope>
    <source>
        <strain evidence="5">CGMCC 4.7201</strain>
    </source>
</reference>
<dbReference type="Gene3D" id="3.30.70.360">
    <property type="match status" value="1"/>
</dbReference>
<dbReference type="RefSeq" id="WP_189134544.1">
    <property type="nucleotide sequence ID" value="NZ_BMMS01000028.1"/>
</dbReference>
<dbReference type="Pfam" id="PF01546">
    <property type="entry name" value="Peptidase_M20"/>
    <property type="match status" value="1"/>
</dbReference>
<proteinExistence type="predicted"/>
<evidence type="ECO:0000256" key="3">
    <source>
        <dbReference type="ARBA" id="ARBA00022801"/>
    </source>
</evidence>
<protein>
    <submittedName>
        <fullName evidence="5">Dipeptidase</fullName>
    </submittedName>
</protein>
<reference evidence="5" key="2">
    <citation type="submission" date="2020-09" db="EMBL/GenBank/DDBJ databases">
        <authorList>
            <person name="Sun Q."/>
            <person name="Zhou Y."/>
        </authorList>
    </citation>
    <scope>NUCLEOTIDE SEQUENCE</scope>
    <source>
        <strain evidence="5">CGMCC 4.7201</strain>
    </source>
</reference>
<dbReference type="PANTHER" id="PTHR43270">
    <property type="entry name" value="BETA-ALA-HIS DIPEPTIDASE"/>
    <property type="match status" value="1"/>
</dbReference>
<dbReference type="InterPro" id="IPR011650">
    <property type="entry name" value="Peptidase_M20_dimer"/>
</dbReference>
<keyword evidence="2" id="KW-0479">Metal-binding</keyword>
<gene>
    <name evidence="5" type="ORF">GCM10012280_55450</name>
</gene>
<dbReference type="Gene3D" id="3.40.630.10">
    <property type="entry name" value="Zn peptidases"/>
    <property type="match status" value="1"/>
</dbReference>
<dbReference type="GO" id="GO:0006508">
    <property type="term" value="P:proteolysis"/>
    <property type="evidence" value="ECO:0007669"/>
    <property type="project" value="UniProtKB-KW"/>
</dbReference>
<evidence type="ECO:0000313" key="5">
    <source>
        <dbReference type="EMBL" id="GGO96290.1"/>
    </source>
</evidence>
<dbReference type="GO" id="GO:0008233">
    <property type="term" value="F:peptidase activity"/>
    <property type="evidence" value="ECO:0007669"/>
    <property type="project" value="UniProtKB-KW"/>
</dbReference>
<organism evidence="5 6">
    <name type="scientific">Wenjunlia tyrosinilytica</name>
    <dbReference type="NCBI Taxonomy" id="1544741"/>
    <lineage>
        <taxon>Bacteria</taxon>
        <taxon>Bacillati</taxon>
        <taxon>Actinomycetota</taxon>
        <taxon>Actinomycetes</taxon>
        <taxon>Kitasatosporales</taxon>
        <taxon>Streptomycetaceae</taxon>
        <taxon>Wenjunlia</taxon>
    </lineage>
</organism>
<keyword evidence="1" id="KW-0645">Protease</keyword>
<dbReference type="CDD" id="cd03893">
    <property type="entry name" value="M20_Dipept_like"/>
    <property type="match status" value="1"/>
</dbReference>
<evidence type="ECO:0000259" key="4">
    <source>
        <dbReference type="Pfam" id="PF07687"/>
    </source>
</evidence>
<evidence type="ECO:0000256" key="1">
    <source>
        <dbReference type="ARBA" id="ARBA00022670"/>
    </source>
</evidence>
<evidence type="ECO:0000256" key="2">
    <source>
        <dbReference type="ARBA" id="ARBA00022723"/>
    </source>
</evidence>
<comment type="caution">
    <text evidence="5">The sequence shown here is derived from an EMBL/GenBank/DDBJ whole genome shotgun (WGS) entry which is preliminary data.</text>
</comment>
<dbReference type="EMBL" id="BMMS01000028">
    <property type="protein sequence ID" value="GGO96290.1"/>
    <property type="molecule type" value="Genomic_DNA"/>
</dbReference>
<name>A0A917ZW68_9ACTN</name>
<dbReference type="NCBIfam" id="NF005914">
    <property type="entry name" value="PRK07907.1"/>
    <property type="match status" value="1"/>
</dbReference>
<dbReference type="InterPro" id="IPR051458">
    <property type="entry name" value="Cyt/Met_Dipeptidase"/>
</dbReference>
<dbReference type="GO" id="GO:0046872">
    <property type="term" value="F:metal ion binding"/>
    <property type="evidence" value="ECO:0007669"/>
    <property type="project" value="UniProtKB-KW"/>
</dbReference>
<feature type="domain" description="Peptidase M20 dimerisation" evidence="4">
    <location>
        <begin position="208"/>
        <end position="348"/>
    </location>
</feature>
<accession>A0A917ZW68</accession>
<dbReference type="SUPFAM" id="SSF53187">
    <property type="entry name" value="Zn-dependent exopeptidases"/>
    <property type="match status" value="1"/>
</dbReference>
<evidence type="ECO:0000313" key="6">
    <source>
        <dbReference type="Proteomes" id="UP000641932"/>
    </source>
</evidence>